<dbReference type="InterPro" id="IPR036770">
    <property type="entry name" value="Ankyrin_rpt-contain_sf"/>
</dbReference>
<dbReference type="Gene3D" id="1.25.40.20">
    <property type="entry name" value="Ankyrin repeat-containing domain"/>
    <property type="match status" value="1"/>
</dbReference>
<feature type="compositionally biased region" description="Low complexity" evidence="5">
    <location>
        <begin position="81"/>
        <end position="122"/>
    </location>
</feature>
<dbReference type="PANTHER" id="PTHR24171">
    <property type="entry name" value="ANKYRIN REPEAT DOMAIN-CONTAINING PROTEIN 39-RELATED"/>
    <property type="match status" value="1"/>
</dbReference>
<evidence type="ECO:0000256" key="1">
    <source>
        <dbReference type="ARBA" id="ARBA00022737"/>
    </source>
</evidence>
<dbReference type="ExpressionAtlas" id="A0A2K3DPG6">
    <property type="expression patterns" value="baseline"/>
</dbReference>
<keyword evidence="1" id="KW-0677">Repeat</keyword>
<dbReference type="KEGG" id="cre:CHLRE_06g278700v5"/>
<evidence type="ECO:0000256" key="3">
    <source>
        <dbReference type="PROSITE-ProRule" id="PRU00023"/>
    </source>
</evidence>
<dbReference type="PANTHER" id="PTHR24171:SF8">
    <property type="entry name" value="BRCA1-ASSOCIATED RING DOMAIN PROTEIN 1"/>
    <property type="match status" value="1"/>
</dbReference>
<dbReference type="RefSeq" id="XP_042923931.1">
    <property type="nucleotide sequence ID" value="XM_043063225.1"/>
</dbReference>
<dbReference type="InParanoid" id="A0A2K3DPG6"/>
<dbReference type="EMBL" id="CM008967">
    <property type="protein sequence ID" value="PNW82433.1"/>
    <property type="molecule type" value="Genomic_DNA"/>
</dbReference>
<feature type="region of interest" description="Disordered" evidence="5">
    <location>
        <begin position="1"/>
        <end position="154"/>
    </location>
</feature>
<dbReference type="Gramene" id="PNW82433">
    <property type="protein sequence ID" value="PNW82433"/>
    <property type="gene ID" value="CHLRE_06g278700v5"/>
</dbReference>
<dbReference type="PaxDb" id="3055-EDP01553"/>
<dbReference type="SMART" id="SM00248">
    <property type="entry name" value="ANK"/>
    <property type="match status" value="2"/>
</dbReference>
<dbReference type="PROSITE" id="PS50297">
    <property type="entry name" value="ANK_REP_REGION"/>
    <property type="match status" value="2"/>
</dbReference>
<dbReference type="AlphaFoldDB" id="A0A2K3DPG6"/>
<keyword evidence="7" id="KW-1185">Reference proteome</keyword>
<sequence>MPPKEADDKAPAVKPAAPRAAASPSRARPGAAAPKPATGAAKPAVTTTGAAAKPTLKPASSSAPSTATAMKSSGATKPAAGASKVPSASSTSSVSKGSTAKPVAKGSTAAPTAKKAGTPAPAAKKKAAAVDAAASATTEAASPPTVPAEDSPEVLARKAEQELKLAEELEALRKAAWAAQLEFERKQEAKRHAAREEEARRKKEEAALRKKLLEAAYDGEDEEVRKGIARAKEAGMLKPDPVDTADGHGNTLLSEAAAGGVESTVAMLLEMGADPNSRGEFKRTPLWRAAFLGKAEVVPLLLEGGADPRIGNEGGELPDHVAAEPIKGVLKDWDVAKTDALLQKFEAIRLERAAAASAERAYAVKGAEASVTACEEAHNKAQLALKHARMELEKRIFEYDTCVEEKKPDSLTQAALDQVHVAEKVVDEARARAAEASHALDESRLRLREEVEQVAADEGGADAALPGIPVPIKALNDVLIRDVGGKLAASSKWPLVVDTSGQASVFLRYQDTNYVNALNARHMEPHTLRRSLLGAIRYGKAMVLDLQDCDLWPEMPRMFDQVQQGLLGKVLDRSLLKNEAFASLIRAEDGEEYDINKFQDIRIRSFVFIVLTSARRPNKDLVEAMYTLRVMVAV</sequence>
<dbReference type="OrthoDB" id="426293at2759"/>
<feature type="repeat" description="ANK" evidence="3">
    <location>
        <begin position="248"/>
        <end position="280"/>
    </location>
</feature>
<dbReference type="SUPFAM" id="SSF48403">
    <property type="entry name" value="Ankyrin repeat"/>
    <property type="match status" value="1"/>
</dbReference>
<keyword evidence="2 3" id="KW-0040">ANK repeat</keyword>
<evidence type="ECO:0000256" key="5">
    <source>
        <dbReference type="SAM" id="MobiDB-lite"/>
    </source>
</evidence>
<accession>A0A2K3DPG6</accession>
<evidence type="ECO:0000256" key="4">
    <source>
        <dbReference type="SAM" id="Coils"/>
    </source>
</evidence>
<dbReference type="InterPro" id="IPR002110">
    <property type="entry name" value="Ankyrin_rpt"/>
</dbReference>
<dbReference type="GeneID" id="5720866"/>
<organism evidence="6 7">
    <name type="scientific">Chlamydomonas reinhardtii</name>
    <name type="common">Chlamydomonas smithii</name>
    <dbReference type="NCBI Taxonomy" id="3055"/>
    <lineage>
        <taxon>Eukaryota</taxon>
        <taxon>Viridiplantae</taxon>
        <taxon>Chlorophyta</taxon>
        <taxon>core chlorophytes</taxon>
        <taxon>Chlorophyceae</taxon>
        <taxon>CS clade</taxon>
        <taxon>Chlamydomonadales</taxon>
        <taxon>Chlamydomonadaceae</taxon>
        <taxon>Chlamydomonas</taxon>
    </lineage>
</organism>
<feature type="compositionally biased region" description="Basic and acidic residues" evidence="5">
    <location>
        <begin position="1"/>
        <end position="11"/>
    </location>
</feature>
<protein>
    <submittedName>
        <fullName evidence="6">Uncharacterized protein</fullName>
    </submittedName>
</protein>
<proteinExistence type="predicted"/>
<dbReference type="Proteomes" id="UP000006906">
    <property type="component" value="Chromosome 6"/>
</dbReference>
<keyword evidence="4" id="KW-0175">Coiled coil</keyword>
<evidence type="ECO:0000256" key="2">
    <source>
        <dbReference type="ARBA" id="ARBA00023043"/>
    </source>
</evidence>
<feature type="repeat" description="ANK" evidence="3">
    <location>
        <begin position="281"/>
        <end position="313"/>
    </location>
</feature>
<dbReference type="Pfam" id="PF12796">
    <property type="entry name" value="Ank_2"/>
    <property type="match status" value="1"/>
</dbReference>
<dbReference type="PROSITE" id="PS50088">
    <property type="entry name" value="ANK_REPEAT"/>
    <property type="match status" value="2"/>
</dbReference>
<evidence type="ECO:0000313" key="7">
    <source>
        <dbReference type="Proteomes" id="UP000006906"/>
    </source>
</evidence>
<evidence type="ECO:0000313" key="6">
    <source>
        <dbReference type="EMBL" id="PNW82433.1"/>
    </source>
</evidence>
<gene>
    <name evidence="6" type="ORF">CHLRE_06g278700v5</name>
</gene>
<name>A0A2K3DPG6_CHLRE</name>
<reference evidence="6 7" key="1">
    <citation type="journal article" date="2007" name="Science">
        <title>The Chlamydomonas genome reveals the evolution of key animal and plant functions.</title>
        <authorList>
            <person name="Merchant S.S."/>
            <person name="Prochnik S.E."/>
            <person name="Vallon O."/>
            <person name="Harris E.H."/>
            <person name="Karpowicz S.J."/>
            <person name="Witman G.B."/>
            <person name="Terry A."/>
            <person name="Salamov A."/>
            <person name="Fritz-Laylin L.K."/>
            <person name="Marechal-Drouard L."/>
            <person name="Marshall W.F."/>
            <person name="Qu L.H."/>
            <person name="Nelson D.R."/>
            <person name="Sanderfoot A.A."/>
            <person name="Spalding M.H."/>
            <person name="Kapitonov V.V."/>
            <person name="Ren Q."/>
            <person name="Ferris P."/>
            <person name="Lindquist E."/>
            <person name="Shapiro H."/>
            <person name="Lucas S.M."/>
            <person name="Grimwood J."/>
            <person name="Schmutz J."/>
            <person name="Cardol P."/>
            <person name="Cerutti H."/>
            <person name="Chanfreau G."/>
            <person name="Chen C.L."/>
            <person name="Cognat V."/>
            <person name="Croft M.T."/>
            <person name="Dent R."/>
            <person name="Dutcher S."/>
            <person name="Fernandez E."/>
            <person name="Fukuzawa H."/>
            <person name="Gonzalez-Ballester D."/>
            <person name="Gonzalez-Halphen D."/>
            <person name="Hallmann A."/>
            <person name="Hanikenne M."/>
            <person name="Hippler M."/>
            <person name="Inwood W."/>
            <person name="Jabbari K."/>
            <person name="Kalanon M."/>
            <person name="Kuras R."/>
            <person name="Lefebvre P.A."/>
            <person name="Lemaire S.D."/>
            <person name="Lobanov A.V."/>
            <person name="Lohr M."/>
            <person name="Manuell A."/>
            <person name="Meier I."/>
            <person name="Mets L."/>
            <person name="Mittag M."/>
            <person name="Mittelmeier T."/>
            <person name="Moroney J.V."/>
            <person name="Moseley J."/>
            <person name="Napoli C."/>
            <person name="Nedelcu A.M."/>
            <person name="Niyogi K."/>
            <person name="Novoselov S.V."/>
            <person name="Paulsen I.T."/>
            <person name="Pazour G."/>
            <person name="Purton S."/>
            <person name="Ral J.P."/>
            <person name="Riano-Pachon D.M."/>
            <person name="Riekhof W."/>
            <person name="Rymarquis L."/>
            <person name="Schroda M."/>
            <person name="Stern D."/>
            <person name="Umen J."/>
            <person name="Willows R."/>
            <person name="Wilson N."/>
            <person name="Zimmer S.L."/>
            <person name="Allmer J."/>
            <person name="Balk J."/>
            <person name="Bisova K."/>
            <person name="Chen C.J."/>
            <person name="Elias M."/>
            <person name="Gendler K."/>
            <person name="Hauser C."/>
            <person name="Lamb M.R."/>
            <person name="Ledford H."/>
            <person name="Long J.C."/>
            <person name="Minagawa J."/>
            <person name="Page M.D."/>
            <person name="Pan J."/>
            <person name="Pootakham W."/>
            <person name="Roje S."/>
            <person name="Rose A."/>
            <person name="Stahlberg E."/>
            <person name="Terauchi A.M."/>
            <person name="Yang P."/>
            <person name="Ball S."/>
            <person name="Bowler C."/>
            <person name="Dieckmann C.L."/>
            <person name="Gladyshev V.N."/>
            <person name="Green P."/>
            <person name="Jorgensen R."/>
            <person name="Mayfield S."/>
            <person name="Mueller-Roeber B."/>
            <person name="Rajamani S."/>
            <person name="Sayre R.T."/>
            <person name="Brokstein P."/>
            <person name="Dubchak I."/>
            <person name="Goodstein D."/>
            <person name="Hornick L."/>
            <person name="Huang Y.W."/>
            <person name="Jhaveri J."/>
            <person name="Luo Y."/>
            <person name="Martinez D."/>
            <person name="Ngau W.C."/>
            <person name="Otillar B."/>
            <person name="Poliakov A."/>
            <person name="Porter A."/>
            <person name="Szajkowski L."/>
            <person name="Werner G."/>
            <person name="Zhou K."/>
            <person name="Grigoriev I.V."/>
            <person name="Rokhsar D.S."/>
            <person name="Grossman A.R."/>
        </authorList>
    </citation>
    <scope>NUCLEOTIDE SEQUENCE [LARGE SCALE GENOMIC DNA]</scope>
    <source>
        <strain evidence="7">CC-503</strain>
    </source>
</reference>
<feature type="compositionally biased region" description="Low complexity" evidence="5">
    <location>
        <begin position="129"/>
        <end position="149"/>
    </location>
</feature>
<feature type="compositionally biased region" description="Low complexity" evidence="5">
    <location>
        <begin position="12"/>
        <end position="73"/>
    </location>
</feature>
<feature type="coiled-coil region" evidence="4">
    <location>
        <begin position="155"/>
        <end position="216"/>
    </location>
</feature>